<comment type="caution">
    <text evidence="2">The sequence shown here is derived from an EMBL/GenBank/DDBJ whole genome shotgun (WGS) entry which is preliminary data.</text>
</comment>
<dbReference type="InterPro" id="IPR018636">
    <property type="entry name" value="DUF2058"/>
</dbReference>
<dbReference type="Pfam" id="PF09831">
    <property type="entry name" value="DUF2058"/>
    <property type="match status" value="1"/>
</dbReference>
<gene>
    <name evidence="2" type="ORF">RM573_05210</name>
</gene>
<keyword evidence="3" id="KW-1185">Reference proteome</keyword>
<evidence type="ECO:0000313" key="2">
    <source>
        <dbReference type="EMBL" id="MDT0602984.1"/>
    </source>
</evidence>
<feature type="region of interest" description="Disordered" evidence="1">
    <location>
        <begin position="10"/>
        <end position="41"/>
    </location>
</feature>
<sequence>MASLQEQLLKAGLTTKQKARQANSDKRKKNKQKRSGVEVEKSLQEKIKQDLAKAQQEKQAKDQALNEEKKLQLEKKEQKLRILQILQHHQLKNCTGESEYNYTFDNKIKKLYLDEVTHRALVNGRLALCGQDDITYIVTSETAEKLAELDASVILLKNEKVQSDEIEADDPYADYQIPDDLMW</sequence>
<evidence type="ECO:0000313" key="3">
    <source>
        <dbReference type="Proteomes" id="UP001266357"/>
    </source>
</evidence>
<evidence type="ECO:0000256" key="1">
    <source>
        <dbReference type="SAM" id="MobiDB-lite"/>
    </source>
</evidence>
<proteinExistence type="predicted"/>
<dbReference type="EMBL" id="JAVRIF010000002">
    <property type="protein sequence ID" value="MDT0602984.1"/>
    <property type="molecule type" value="Genomic_DNA"/>
</dbReference>
<reference evidence="2 3" key="1">
    <citation type="submission" date="2023-09" db="EMBL/GenBank/DDBJ databases">
        <authorList>
            <person name="Rey-Velasco X."/>
        </authorList>
    </citation>
    <scope>NUCLEOTIDE SEQUENCE [LARGE SCALE GENOMIC DNA]</scope>
    <source>
        <strain evidence="2 3">W431</strain>
    </source>
</reference>
<name>A0ABU2ZZ68_9GAMM</name>
<protein>
    <submittedName>
        <fullName evidence="2">DUF2058 domain-containing protein</fullName>
    </submittedName>
</protein>
<organism evidence="2 3">
    <name type="scientific">Thalassotalea castellviae</name>
    <dbReference type="NCBI Taxonomy" id="3075612"/>
    <lineage>
        <taxon>Bacteria</taxon>
        <taxon>Pseudomonadati</taxon>
        <taxon>Pseudomonadota</taxon>
        <taxon>Gammaproteobacteria</taxon>
        <taxon>Alteromonadales</taxon>
        <taxon>Colwelliaceae</taxon>
        <taxon>Thalassotalea</taxon>
    </lineage>
</organism>
<dbReference type="RefSeq" id="WP_311578255.1">
    <property type="nucleotide sequence ID" value="NZ_JAVRIF010000002.1"/>
</dbReference>
<accession>A0ABU2ZZ68</accession>
<dbReference type="Proteomes" id="UP001266357">
    <property type="component" value="Unassembled WGS sequence"/>
</dbReference>